<gene>
    <name evidence="1" type="ORF">HB778_39325</name>
</gene>
<organism evidence="1 2">
    <name type="scientific">Mesorhizobium huakuii</name>
    <dbReference type="NCBI Taxonomy" id="28104"/>
    <lineage>
        <taxon>Bacteria</taxon>
        <taxon>Pseudomonadati</taxon>
        <taxon>Pseudomonadota</taxon>
        <taxon>Alphaproteobacteria</taxon>
        <taxon>Hyphomicrobiales</taxon>
        <taxon>Phyllobacteriaceae</taxon>
        <taxon>Mesorhizobium</taxon>
    </lineage>
</organism>
<dbReference type="Proteomes" id="UP000515465">
    <property type="component" value="Plasmid p_1"/>
</dbReference>
<dbReference type="AlphaFoldDB" id="A0A7G6T5U5"/>
<keyword evidence="1" id="KW-0614">Plasmid</keyword>
<protein>
    <submittedName>
        <fullName evidence="1">Uncharacterized protein</fullName>
    </submittedName>
</protein>
<proteinExistence type="predicted"/>
<dbReference type="EMBL" id="CP050299">
    <property type="protein sequence ID" value="QND62127.1"/>
    <property type="molecule type" value="Genomic_DNA"/>
</dbReference>
<sequence length="87" mass="9718">MMKTILHIRLCIMQVVSGGLKFATTVHNRQNVELFGAGWNWRLLNRLPPTGQLASLPTNQFIRRGQDQPAQAGDQMISVCWSIGGEL</sequence>
<reference evidence="2" key="1">
    <citation type="journal article" date="2020" name="Mol. Plant Microbe">
        <title>Rhizobial microsymbionts of the narrowly endemic Oxytropis species growing in Kamchatka are characterized by significant genetic diversity and possess a set of genes that are associated with T3SS and T6SS secretion systems and can affect the development of symbiosis.</title>
        <authorList>
            <person name="Safronova V."/>
            <person name="Guro P."/>
            <person name="Sazanova A."/>
            <person name="Kuznetsova I."/>
            <person name="Belimov A."/>
            <person name="Yakubov V."/>
            <person name="Chirak E."/>
            <person name="Afonin A."/>
            <person name="Gogolev Y."/>
            <person name="Andronov E."/>
            <person name="Tikhonovich I."/>
        </authorList>
    </citation>
    <scope>NUCLEOTIDE SEQUENCE [LARGE SCALE GENOMIC DNA]</scope>
    <source>
        <strain evidence="2">583</strain>
        <plasmid evidence="2">p_1</plasmid>
    </source>
</reference>
<accession>A0A7G6T5U5</accession>
<evidence type="ECO:0000313" key="2">
    <source>
        <dbReference type="Proteomes" id="UP000515465"/>
    </source>
</evidence>
<name>A0A7G6T5U5_9HYPH</name>
<geneLocation type="plasmid" evidence="1 2">
    <name>p_1</name>
</geneLocation>
<dbReference type="RefSeq" id="WP_183455413.1">
    <property type="nucleotide sequence ID" value="NZ_CP050299.1"/>
</dbReference>
<evidence type="ECO:0000313" key="1">
    <source>
        <dbReference type="EMBL" id="QND62127.1"/>
    </source>
</evidence>